<comment type="cofactor">
    <cofactor evidence="2">
        <name>Zn(2+)</name>
        <dbReference type="ChEBI" id="CHEBI:29105"/>
    </cofactor>
</comment>
<evidence type="ECO:0000256" key="3">
    <source>
        <dbReference type="ARBA" id="ARBA00003215"/>
    </source>
</evidence>
<evidence type="ECO:0000256" key="5">
    <source>
        <dbReference type="ARBA" id="ARBA00022679"/>
    </source>
</evidence>
<comment type="similarity">
    <text evidence="4 12">Belongs to the purine nucleoside phosphorylase YfiH/LACC1 family.</text>
</comment>
<gene>
    <name evidence="13" type="primary">pgeF</name>
    <name evidence="13" type="ORF">GCM10008932_08770</name>
</gene>
<dbReference type="InterPro" id="IPR038371">
    <property type="entry name" value="Cu_polyphenol_OxRdtase_sf"/>
</dbReference>
<comment type="catalytic activity">
    <reaction evidence="11">
        <text>S-methyl-5'-thioadenosine + phosphate = 5-(methylsulfanyl)-alpha-D-ribose 1-phosphate + adenine</text>
        <dbReference type="Rhea" id="RHEA:11852"/>
        <dbReference type="ChEBI" id="CHEBI:16708"/>
        <dbReference type="ChEBI" id="CHEBI:17509"/>
        <dbReference type="ChEBI" id="CHEBI:43474"/>
        <dbReference type="ChEBI" id="CHEBI:58533"/>
        <dbReference type="EC" id="2.4.2.28"/>
    </reaction>
    <physiologicalReaction direction="left-to-right" evidence="11">
        <dbReference type="Rhea" id="RHEA:11853"/>
    </physiologicalReaction>
</comment>
<dbReference type="PANTHER" id="PTHR30616">
    <property type="entry name" value="UNCHARACTERIZED PROTEIN YFIH"/>
    <property type="match status" value="1"/>
</dbReference>
<evidence type="ECO:0000256" key="10">
    <source>
        <dbReference type="ARBA" id="ARBA00048968"/>
    </source>
</evidence>
<keyword evidence="14" id="KW-1185">Reference proteome</keyword>
<proteinExistence type="inferred from homology"/>
<organism evidence="13 14">
    <name type="scientific">Alkalibacterium iburiense</name>
    <dbReference type="NCBI Taxonomy" id="290589"/>
    <lineage>
        <taxon>Bacteria</taxon>
        <taxon>Bacillati</taxon>
        <taxon>Bacillota</taxon>
        <taxon>Bacilli</taxon>
        <taxon>Lactobacillales</taxon>
        <taxon>Carnobacteriaceae</taxon>
        <taxon>Alkalibacterium</taxon>
    </lineage>
</organism>
<comment type="catalytic activity">
    <reaction evidence="10">
        <text>adenosine + phosphate = alpha-D-ribose 1-phosphate + adenine</text>
        <dbReference type="Rhea" id="RHEA:27642"/>
        <dbReference type="ChEBI" id="CHEBI:16335"/>
        <dbReference type="ChEBI" id="CHEBI:16708"/>
        <dbReference type="ChEBI" id="CHEBI:43474"/>
        <dbReference type="ChEBI" id="CHEBI:57720"/>
        <dbReference type="EC" id="2.4.2.1"/>
    </reaction>
    <physiologicalReaction direction="left-to-right" evidence="10">
        <dbReference type="Rhea" id="RHEA:27643"/>
    </physiologicalReaction>
</comment>
<comment type="catalytic activity">
    <reaction evidence="9">
        <text>adenosine + H2O + H(+) = inosine + NH4(+)</text>
        <dbReference type="Rhea" id="RHEA:24408"/>
        <dbReference type="ChEBI" id="CHEBI:15377"/>
        <dbReference type="ChEBI" id="CHEBI:15378"/>
        <dbReference type="ChEBI" id="CHEBI:16335"/>
        <dbReference type="ChEBI" id="CHEBI:17596"/>
        <dbReference type="ChEBI" id="CHEBI:28938"/>
        <dbReference type="EC" id="3.5.4.4"/>
    </reaction>
    <physiologicalReaction direction="left-to-right" evidence="9">
        <dbReference type="Rhea" id="RHEA:24409"/>
    </physiologicalReaction>
</comment>
<evidence type="ECO:0000256" key="1">
    <source>
        <dbReference type="ARBA" id="ARBA00000553"/>
    </source>
</evidence>
<evidence type="ECO:0000313" key="13">
    <source>
        <dbReference type="EMBL" id="GAA0358314.1"/>
    </source>
</evidence>
<evidence type="ECO:0000256" key="12">
    <source>
        <dbReference type="RuleBase" id="RU361274"/>
    </source>
</evidence>
<comment type="caution">
    <text evidence="13">The sequence shown here is derived from an EMBL/GenBank/DDBJ whole genome shotgun (WGS) entry which is preliminary data.</text>
</comment>
<dbReference type="Gene3D" id="3.60.140.10">
    <property type="entry name" value="CNF1/YfiH-like putative cysteine hydrolases"/>
    <property type="match status" value="1"/>
</dbReference>
<dbReference type="CDD" id="cd16833">
    <property type="entry name" value="YfiH"/>
    <property type="match status" value="1"/>
</dbReference>
<evidence type="ECO:0000256" key="4">
    <source>
        <dbReference type="ARBA" id="ARBA00007353"/>
    </source>
</evidence>
<keyword evidence="7" id="KW-0378">Hydrolase</keyword>
<dbReference type="InterPro" id="IPR003730">
    <property type="entry name" value="Cu_polyphenol_OxRdtase"/>
</dbReference>
<reference evidence="14" key="1">
    <citation type="journal article" date="2019" name="Int. J. Syst. Evol. Microbiol.">
        <title>The Global Catalogue of Microorganisms (GCM) 10K type strain sequencing project: providing services to taxonomists for standard genome sequencing and annotation.</title>
        <authorList>
            <consortium name="The Broad Institute Genomics Platform"/>
            <consortium name="The Broad Institute Genome Sequencing Center for Infectious Disease"/>
            <person name="Wu L."/>
            <person name="Ma J."/>
        </authorList>
    </citation>
    <scope>NUCLEOTIDE SEQUENCE [LARGE SCALE GENOMIC DNA]</scope>
    <source>
        <strain evidence="14">JCM 12662</strain>
    </source>
</reference>
<accession>A0ABP3H207</accession>
<evidence type="ECO:0000313" key="14">
    <source>
        <dbReference type="Proteomes" id="UP001501166"/>
    </source>
</evidence>
<keyword evidence="6" id="KW-0479">Metal-binding</keyword>
<sequence>MYSKRLQAHGLINKVAGSAYNFRSQKIGQTVKNDVNRLVNELGIHPTELYSAQQKHTAHIEYADGTNGEPFLYGRTFKDTDGLITDKKNMALLIKFADCTPVVLFDPVREVQASVHSGWRGTCQRISLRAIEKMEKEFHCQRENILVYLGPSIDQENYEVGSEVYDAFDSFSNRDSFFKPRGNKYVLDMLKANLSLISEAGIPAENIEMEISSTYSDSRLHSARKEGPDYQLNALITLMK</sequence>
<keyword evidence="5" id="KW-0808">Transferase</keyword>
<dbReference type="Proteomes" id="UP001501166">
    <property type="component" value="Unassembled WGS sequence"/>
</dbReference>
<evidence type="ECO:0000256" key="9">
    <source>
        <dbReference type="ARBA" id="ARBA00047989"/>
    </source>
</evidence>
<dbReference type="NCBIfam" id="TIGR00726">
    <property type="entry name" value="peptidoglycan editing factor PgeF"/>
    <property type="match status" value="1"/>
</dbReference>
<keyword evidence="8" id="KW-0862">Zinc</keyword>
<evidence type="ECO:0000256" key="11">
    <source>
        <dbReference type="ARBA" id="ARBA00049893"/>
    </source>
</evidence>
<protein>
    <recommendedName>
        <fullName evidence="12">Purine nucleoside phosphorylase</fullName>
    </recommendedName>
</protein>
<dbReference type="SUPFAM" id="SSF64438">
    <property type="entry name" value="CNF1/YfiH-like putative cysteine hydrolases"/>
    <property type="match status" value="1"/>
</dbReference>
<dbReference type="PANTHER" id="PTHR30616:SF2">
    <property type="entry name" value="PURINE NUCLEOSIDE PHOSPHORYLASE LACC1"/>
    <property type="match status" value="1"/>
</dbReference>
<dbReference type="RefSeq" id="WP_343754394.1">
    <property type="nucleotide sequence ID" value="NZ_BAAACW010000055.1"/>
</dbReference>
<comment type="catalytic activity">
    <reaction evidence="1">
        <text>inosine + phosphate = alpha-D-ribose 1-phosphate + hypoxanthine</text>
        <dbReference type="Rhea" id="RHEA:27646"/>
        <dbReference type="ChEBI" id="CHEBI:17368"/>
        <dbReference type="ChEBI" id="CHEBI:17596"/>
        <dbReference type="ChEBI" id="CHEBI:43474"/>
        <dbReference type="ChEBI" id="CHEBI:57720"/>
        <dbReference type="EC" id="2.4.2.1"/>
    </reaction>
    <physiologicalReaction direction="left-to-right" evidence="1">
        <dbReference type="Rhea" id="RHEA:27647"/>
    </physiologicalReaction>
</comment>
<evidence type="ECO:0000256" key="2">
    <source>
        <dbReference type="ARBA" id="ARBA00001947"/>
    </source>
</evidence>
<name>A0ABP3H207_9LACT</name>
<evidence type="ECO:0000256" key="6">
    <source>
        <dbReference type="ARBA" id="ARBA00022723"/>
    </source>
</evidence>
<evidence type="ECO:0000256" key="8">
    <source>
        <dbReference type="ARBA" id="ARBA00022833"/>
    </source>
</evidence>
<evidence type="ECO:0000256" key="7">
    <source>
        <dbReference type="ARBA" id="ARBA00022801"/>
    </source>
</evidence>
<dbReference type="InterPro" id="IPR011324">
    <property type="entry name" value="Cytotoxic_necrot_fac-like_cat"/>
</dbReference>
<dbReference type="Pfam" id="PF02578">
    <property type="entry name" value="Cu-oxidase_4"/>
    <property type="match status" value="1"/>
</dbReference>
<comment type="function">
    <text evidence="3">Purine nucleoside enzyme that catalyzes the phosphorolysis of adenosine and inosine nucleosides, yielding D-ribose 1-phosphate and the respective free bases, adenine and hypoxanthine. Also catalyzes the phosphorolysis of S-methyl-5'-thioadenosine into adenine and S-methyl-5-thio-alpha-D-ribose 1-phosphate. Also has adenosine deaminase activity.</text>
</comment>
<dbReference type="EMBL" id="BAAACW010000055">
    <property type="protein sequence ID" value="GAA0358314.1"/>
    <property type="molecule type" value="Genomic_DNA"/>
</dbReference>